<feature type="region of interest" description="Disordered" evidence="1">
    <location>
        <begin position="1131"/>
        <end position="1192"/>
    </location>
</feature>
<dbReference type="Proteomes" id="UP000187209">
    <property type="component" value="Unassembled WGS sequence"/>
</dbReference>
<reference evidence="3 4" key="1">
    <citation type="submission" date="2016-11" db="EMBL/GenBank/DDBJ databases">
        <title>The macronuclear genome of Stentor coeruleus: a giant cell with tiny introns.</title>
        <authorList>
            <person name="Slabodnick M."/>
            <person name="Ruby J.G."/>
            <person name="Reiff S.B."/>
            <person name="Swart E.C."/>
            <person name="Gosai S."/>
            <person name="Prabakaran S."/>
            <person name="Witkowska E."/>
            <person name="Larue G.E."/>
            <person name="Fisher S."/>
            <person name="Freeman R.M."/>
            <person name="Gunawardena J."/>
            <person name="Chu W."/>
            <person name="Stover N.A."/>
            <person name="Gregory B.D."/>
            <person name="Nowacki M."/>
            <person name="Derisi J."/>
            <person name="Roy S.W."/>
            <person name="Marshall W.F."/>
            <person name="Sood P."/>
        </authorList>
    </citation>
    <scope>NUCLEOTIDE SEQUENCE [LARGE SCALE GENOMIC DNA]</scope>
    <source>
        <strain evidence="3">WM001</strain>
    </source>
</reference>
<organism evidence="3 4">
    <name type="scientific">Stentor coeruleus</name>
    <dbReference type="NCBI Taxonomy" id="5963"/>
    <lineage>
        <taxon>Eukaryota</taxon>
        <taxon>Sar</taxon>
        <taxon>Alveolata</taxon>
        <taxon>Ciliophora</taxon>
        <taxon>Postciliodesmatophora</taxon>
        <taxon>Heterotrichea</taxon>
        <taxon>Heterotrichida</taxon>
        <taxon>Stentoridae</taxon>
        <taxon>Stentor</taxon>
    </lineage>
</organism>
<sequence length="1550" mass="179415">MEIPDNLYTWLKSTNLFNLPSDSNVIPADLIYSFESGHAFTKLIKRLNQIKVFHKQNQLDRVSTPMPEINTLKQALTPAAKLYNWNILSQALQLFNINLDPDTKSLIIGGDREMLIEVLNQLYIAEGYKIPQSITKNPYKPTQASDGGLIIENIDENKSLSETESCLEFLIVSFCHSFSLKPKQGAGLLAQGFKFLAHIIAKGLKGDFDPVKIWLHEIYSNTNKLTELVQNELSEGSVQCVMNAIKAGIISKDQEVVELTFTLITKLALDFGDKYLINELWSWFTNDSILGLCFIAIKRLGLPIYHNLLEMLLHVGQNNYLELFTQQMRNTIIDAKEYIQLIDEFLPFIIESKTVLEEIVADGVVGFWVDFGVKEAEDGKPNDLRAVALNFNTRCLKYFVKFIGDDDVLVNNILGVINRSCRDESLVIRIMGISDMFYILEFLSEINNTFAPVVYRMLTFLLVENFTSQDVREFIMGNFVVLFKMNSSIPITILLEPLIKRLQVSEISLEVFDYDFISIIAQYPRLNIKHAILLIDIVGKVYINDFIYSKAAGVSYTYLASSFIQNETMREYLFMFCKYGFTIVLNTEKLIFKKDKKTQVALIELSQQRNRILDMISWVVQQWQESLNEKIKENLLQNCFNYYDIAKKHSNAFLAILGLFGDSSDLLSEYEAENKKIALLQTPIEEIKEIPTEEENALALVPIVKSQSKPLLPKKKAPFPWDRAAKDIEKAKRKKQEKDQKIRDEEEKKKQSLDFKKKQIKQQLEIRKLEQNIGKQTDLSPFYEEGVIQKLIITPEEIQLREFIQAESDLLEAVNTIILKYSRVFKTLFSKYSGTGFARKAQHKSEFESLADRKSKIYDGEYIKMLKDHNIIPNLLTKTELQTIMRFYNHKIAKQAEQNYVDYEGFKGVFCQLAYFVYSRKPQDYSHLPPVISVKLLLDQIQSSIKSKGISTEIFDEPDPGTGDKDVVKSLNKLLAKDPNTLMPDGYKRIQDKEIQIVFCVPECLDLEHSYKSSIEILDSLLFSKFGVRILEPQVQYMNIYRAKGFAPKLDKIREPSPLEKPVPERSSSKSRSRPILPSSQGIKISPTLKICIANASTDDKTTYEICASLLEDILLSVQLKMKRLISRKPKGLGQEEKFESKKEKEKKDEDAKKTEDDRKRKIRQQQLLEELNKAKEEREKKLKSDEEKRKYEMILAENRKKELDEKARKERDEKARMIYEWNKKKEEDGKKIKEDEEIKKKNDAENVKKLEEAKRRNQERLDEMLKEKQQKLIEQKNEEAKKLQQEKELKERKRAQSLNKLRLPREKDEKIDEKKEEILVLNNSEVKNLLNQNSSQLDCIFTYYIGLLGKDMPHDGTLPWGSFDKFCTQFGIYSYTQQDQALKIFKNFTKKKSLQTLTFDEFKSAIALLANKSKSFLGFEDTGKALGEFLKITELNETIKDLKNKLKRMNMYSGKRKRGTGVSQERNKKVSLEVGRIENIEKQEKSDDREDRESSKVIIEKQEKSDDREDKESSKVISPKGIIEEFINENEEKINSAKEEEDNGGGLFD</sequence>
<dbReference type="GO" id="GO:0005509">
    <property type="term" value="F:calcium ion binding"/>
    <property type="evidence" value="ECO:0007669"/>
    <property type="project" value="InterPro"/>
</dbReference>
<dbReference type="PANTHER" id="PTHR22929:SF0">
    <property type="entry name" value="TRANSCRIPTION FACTOR TFIIIB COMPONENT B'' HOMOLOG"/>
    <property type="match status" value="1"/>
</dbReference>
<evidence type="ECO:0000313" key="4">
    <source>
        <dbReference type="Proteomes" id="UP000187209"/>
    </source>
</evidence>
<feature type="region of interest" description="Disordered" evidence="1">
    <location>
        <begin position="1053"/>
        <end position="1081"/>
    </location>
</feature>
<dbReference type="GO" id="GO:0000126">
    <property type="term" value="C:transcription factor TFIIIB complex"/>
    <property type="evidence" value="ECO:0007669"/>
    <property type="project" value="TreeGrafter"/>
</dbReference>
<dbReference type="EMBL" id="MPUH01001093">
    <property type="protein sequence ID" value="OMJ70384.1"/>
    <property type="molecule type" value="Genomic_DNA"/>
</dbReference>
<dbReference type="GO" id="GO:0001156">
    <property type="term" value="F:TFIIIC-class transcription factor complex binding"/>
    <property type="evidence" value="ECO:0007669"/>
    <property type="project" value="TreeGrafter"/>
</dbReference>
<feature type="region of interest" description="Disordered" evidence="1">
    <location>
        <begin position="1227"/>
        <end position="1253"/>
    </location>
</feature>
<dbReference type="PROSITE" id="PS50222">
    <property type="entry name" value="EF_HAND_2"/>
    <property type="match status" value="1"/>
</dbReference>
<evidence type="ECO:0000259" key="2">
    <source>
        <dbReference type="PROSITE" id="PS50222"/>
    </source>
</evidence>
<feature type="region of interest" description="Disordered" evidence="1">
    <location>
        <begin position="730"/>
        <end position="750"/>
    </location>
</feature>
<evidence type="ECO:0000313" key="3">
    <source>
        <dbReference type="EMBL" id="OMJ70384.1"/>
    </source>
</evidence>
<dbReference type="InterPro" id="IPR002048">
    <property type="entry name" value="EF_hand_dom"/>
</dbReference>
<dbReference type="OrthoDB" id="312045at2759"/>
<feature type="domain" description="EF-hand" evidence="2">
    <location>
        <begin position="1377"/>
        <end position="1413"/>
    </location>
</feature>
<dbReference type="GO" id="GO:0070898">
    <property type="term" value="P:RNA polymerase III preinitiation complex assembly"/>
    <property type="evidence" value="ECO:0007669"/>
    <property type="project" value="TreeGrafter"/>
</dbReference>
<feature type="region of interest" description="Disordered" evidence="1">
    <location>
        <begin position="1480"/>
        <end position="1550"/>
    </location>
</feature>
<protein>
    <recommendedName>
        <fullName evidence="2">EF-hand domain-containing protein</fullName>
    </recommendedName>
</protein>
<feature type="compositionally biased region" description="Basic and acidic residues" evidence="1">
    <location>
        <begin position="1134"/>
        <end position="1160"/>
    </location>
</feature>
<keyword evidence="4" id="KW-1185">Reference proteome</keyword>
<accession>A0A1R2B0S3</accession>
<feature type="compositionally biased region" description="Basic and acidic residues" evidence="1">
    <location>
        <begin position="1480"/>
        <end position="1515"/>
    </location>
</feature>
<dbReference type="PANTHER" id="PTHR22929">
    <property type="entry name" value="RNA POLYMERASE III TRANSCRIPTION INITIATION FACTOR B"/>
    <property type="match status" value="1"/>
</dbReference>
<feature type="compositionally biased region" description="Basic and acidic residues" evidence="1">
    <location>
        <begin position="1053"/>
        <end position="1068"/>
    </location>
</feature>
<feature type="compositionally biased region" description="Basic and acidic residues" evidence="1">
    <location>
        <begin position="1171"/>
        <end position="1192"/>
    </location>
</feature>
<comment type="caution">
    <text evidence="3">The sequence shown here is derived from an EMBL/GenBank/DDBJ whole genome shotgun (WGS) entry which is preliminary data.</text>
</comment>
<evidence type="ECO:0000256" key="1">
    <source>
        <dbReference type="SAM" id="MobiDB-lite"/>
    </source>
</evidence>
<proteinExistence type="predicted"/>
<name>A0A1R2B0S3_9CILI</name>
<gene>
    <name evidence="3" type="ORF">SteCoe_31656</name>
</gene>